<proteinExistence type="predicted"/>
<reference evidence="1" key="1">
    <citation type="journal article" date="2023" name="Science">
        <title>Genome structures resolve the early diversification of teleost fishes.</title>
        <authorList>
            <person name="Parey E."/>
            <person name="Louis A."/>
            <person name="Montfort J."/>
            <person name="Bouchez O."/>
            <person name="Roques C."/>
            <person name="Iampietro C."/>
            <person name="Lluch J."/>
            <person name="Castinel A."/>
            <person name="Donnadieu C."/>
            <person name="Desvignes T."/>
            <person name="Floi Bucao C."/>
            <person name="Jouanno E."/>
            <person name="Wen M."/>
            <person name="Mejri S."/>
            <person name="Dirks R."/>
            <person name="Jansen H."/>
            <person name="Henkel C."/>
            <person name="Chen W.J."/>
            <person name="Zahm M."/>
            <person name="Cabau C."/>
            <person name="Klopp C."/>
            <person name="Thompson A.W."/>
            <person name="Robinson-Rechavi M."/>
            <person name="Braasch I."/>
            <person name="Lecointre G."/>
            <person name="Bobe J."/>
            <person name="Postlethwait J.H."/>
            <person name="Berthelot C."/>
            <person name="Roest Crollius H."/>
            <person name="Guiguen Y."/>
        </authorList>
    </citation>
    <scope>NUCLEOTIDE SEQUENCE</scope>
    <source>
        <strain evidence="1">WJC10195</strain>
    </source>
</reference>
<name>A0A9Q1EVR8_SYNKA</name>
<accession>A0A9Q1EVR8</accession>
<evidence type="ECO:0000313" key="2">
    <source>
        <dbReference type="Proteomes" id="UP001152622"/>
    </source>
</evidence>
<dbReference type="Proteomes" id="UP001152622">
    <property type="component" value="Chromosome 12"/>
</dbReference>
<keyword evidence="2" id="KW-1185">Reference proteome</keyword>
<comment type="caution">
    <text evidence="1">The sequence shown here is derived from an EMBL/GenBank/DDBJ whole genome shotgun (WGS) entry which is preliminary data.</text>
</comment>
<dbReference type="AlphaFoldDB" id="A0A9Q1EVR8"/>
<protein>
    <submittedName>
        <fullName evidence="1">Uncharacterized protein</fullName>
    </submittedName>
</protein>
<organism evidence="1 2">
    <name type="scientific">Synaphobranchus kaupii</name>
    <name type="common">Kaup's arrowtooth eel</name>
    <dbReference type="NCBI Taxonomy" id="118154"/>
    <lineage>
        <taxon>Eukaryota</taxon>
        <taxon>Metazoa</taxon>
        <taxon>Chordata</taxon>
        <taxon>Craniata</taxon>
        <taxon>Vertebrata</taxon>
        <taxon>Euteleostomi</taxon>
        <taxon>Actinopterygii</taxon>
        <taxon>Neopterygii</taxon>
        <taxon>Teleostei</taxon>
        <taxon>Anguilliformes</taxon>
        <taxon>Synaphobranchidae</taxon>
        <taxon>Synaphobranchus</taxon>
    </lineage>
</organism>
<evidence type="ECO:0000313" key="1">
    <source>
        <dbReference type="EMBL" id="KAJ8345918.1"/>
    </source>
</evidence>
<sequence length="82" mass="9329">MTSFPLKFSFAERHETSGSRGDFKQQDIRFRCSKPGDLTCIIPPWQKGTDCSLLYEDLAGEEGLSHGWRDSEQTVTGSWICR</sequence>
<gene>
    <name evidence="1" type="ORF">SKAU_G00301110</name>
</gene>
<dbReference type="EMBL" id="JAINUF010000012">
    <property type="protein sequence ID" value="KAJ8345918.1"/>
    <property type="molecule type" value="Genomic_DNA"/>
</dbReference>